<comment type="caution">
    <text evidence="2">The sequence shown here is derived from an EMBL/GenBank/DDBJ whole genome shotgun (WGS) entry which is preliminary data.</text>
</comment>
<feature type="transmembrane region" description="Helical" evidence="1">
    <location>
        <begin position="52"/>
        <end position="72"/>
    </location>
</feature>
<dbReference type="Proteomes" id="UP000298493">
    <property type="component" value="Unassembled WGS sequence"/>
</dbReference>
<keyword evidence="1" id="KW-0472">Membrane</keyword>
<evidence type="ECO:0000256" key="1">
    <source>
        <dbReference type="SAM" id="Phobius"/>
    </source>
</evidence>
<dbReference type="PANTHER" id="PTHR37451">
    <property type="entry name" value="MARVEL DOMAIN"/>
    <property type="match status" value="1"/>
</dbReference>
<proteinExistence type="predicted"/>
<feature type="transmembrane region" description="Helical" evidence="1">
    <location>
        <begin position="20"/>
        <end position="40"/>
    </location>
</feature>
<keyword evidence="1" id="KW-1133">Transmembrane helix</keyword>
<keyword evidence="1" id="KW-0812">Transmembrane</keyword>
<protein>
    <recommendedName>
        <fullName evidence="4">MARVEL domain-containing protein</fullName>
    </recommendedName>
</protein>
<keyword evidence="3" id="KW-1185">Reference proteome</keyword>
<dbReference type="PANTHER" id="PTHR37451:SF4">
    <property type="entry name" value="MARVEL DOMAIN-CONTAINING PROTEIN"/>
    <property type="match status" value="1"/>
</dbReference>
<dbReference type="AlphaFoldDB" id="A0A4Z1P1L5"/>
<accession>A0A4Z1P1L5</accession>
<feature type="transmembrane region" description="Helical" evidence="1">
    <location>
        <begin position="84"/>
        <end position="109"/>
    </location>
</feature>
<evidence type="ECO:0000313" key="3">
    <source>
        <dbReference type="Proteomes" id="UP000298493"/>
    </source>
</evidence>
<dbReference type="EMBL" id="SNSC02000015">
    <property type="protein sequence ID" value="TID17724.1"/>
    <property type="molecule type" value="Genomic_DNA"/>
</dbReference>
<gene>
    <name evidence="2" type="ORF">E6O75_ATG10369</name>
</gene>
<feature type="transmembrane region" description="Helical" evidence="1">
    <location>
        <begin position="129"/>
        <end position="152"/>
    </location>
</feature>
<name>A0A4Z1P1L5_9PEZI</name>
<sequence>MRSAQSGYSVAPFPKAFFPLRILQLILGLALLGISAYYVHSSTANHFDSPDYASLGLFTGIATVMCIIFWFVAATIMDANPPVFWIAFVLELFMLIMWLCTFAVLAARIAHNKPFLQLEIVRKWFPATLYTALAVSVLNFILFAITSILYTINHFKHRKTLAAEQTQAPGRVEQGDNVPMQSAYR</sequence>
<evidence type="ECO:0000313" key="2">
    <source>
        <dbReference type="EMBL" id="TID17724.1"/>
    </source>
</evidence>
<reference evidence="2 3" key="1">
    <citation type="submission" date="2019-04" db="EMBL/GenBank/DDBJ databases">
        <title>High contiguity whole genome sequence and gene annotation resource for two Venturia nashicola isolates.</title>
        <authorList>
            <person name="Prokchorchik M."/>
            <person name="Won K."/>
            <person name="Lee Y."/>
            <person name="Choi E.D."/>
            <person name="Segonzac C."/>
            <person name="Sohn K.H."/>
        </authorList>
    </citation>
    <scope>NUCLEOTIDE SEQUENCE [LARGE SCALE GENOMIC DNA]</scope>
    <source>
        <strain evidence="2 3">PRI2</strain>
    </source>
</reference>
<evidence type="ECO:0008006" key="4">
    <source>
        <dbReference type="Google" id="ProtNLM"/>
    </source>
</evidence>
<organism evidence="2 3">
    <name type="scientific">Venturia nashicola</name>
    <dbReference type="NCBI Taxonomy" id="86259"/>
    <lineage>
        <taxon>Eukaryota</taxon>
        <taxon>Fungi</taxon>
        <taxon>Dikarya</taxon>
        <taxon>Ascomycota</taxon>
        <taxon>Pezizomycotina</taxon>
        <taxon>Dothideomycetes</taxon>
        <taxon>Pleosporomycetidae</taxon>
        <taxon>Venturiales</taxon>
        <taxon>Venturiaceae</taxon>
        <taxon>Venturia</taxon>
    </lineage>
</organism>